<dbReference type="OrthoDB" id="39024at10239"/>
<dbReference type="GeneID" id="26799155"/>
<accession>A0A0S4L3H6</accession>
<keyword evidence="2" id="KW-1185">Reference proteome</keyword>
<dbReference type="EMBL" id="LN887844">
    <property type="protein sequence ID" value="CUR44384.1"/>
    <property type="molecule type" value="Genomic_DNA"/>
</dbReference>
<gene>
    <name evidence="1" type="ORF">VCM_00182</name>
</gene>
<evidence type="ECO:0000313" key="1">
    <source>
        <dbReference type="EMBL" id="CUR44384.1"/>
    </source>
</evidence>
<reference evidence="2" key="1">
    <citation type="submission" date="2015-10" db="EMBL/GenBank/DDBJ databases">
        <authorList>
            <person name="Millard A."/>
        </authorList>
    </citation>
    <scope>NUCLEOTIDE SEQUENCE [LARGE SCALE GENOMIC DNA]</scope>
</reference>
<dbReference type="RefSeq" id="YP_009222763.1">
    <property type="nucleotide sequence ID" value="NC_029065.1"/>
</dbReference>
<evidence type="ECO:0000313" key="2">
    <source>
        <dbReference type="Proteomes" id="UP000204441"/>
    </source>
</evidence>
<sequence>MTVRLPLLTQNEIHKIAARAEDTINNTNSRSNHHMCVENAIREAIQLMIEKLDIQIVSPFQIDLSKH</sequence>
<dbReference type="Proteomes" id="UP000204441">
    <property type="component" value="Genome"/>
</dbReference>
<proteinExistence type="predicted"/>
<organism evidence="1 2">
    <name type="scientific">Pseudomonas phage VCM</name>
    <dbReference type="NCBI Taxonomy" id="1729937"/>
    <lineage>
        <taxon>Viruses</taxon>
        <taxon>Duplodnaviria</taxon>
        <taxon>Heunggongvirae</taxon>
        <taxon>Uroviricota</taxon>
        <taxon>Caudoviricetes</taxon>
        <taxon>Vandenendeviridae</taxon>
        <taxon>Gorskivirinae</taxon>
        <taxon>Kremarvirus</taxon>
        <taxon>Kremarvirus VCM</taxon>
        <taxon>Otagovirus VCM</taxon>
    </lineage>
</organism>
<dbReference type="KEGG" id="vg:26799155"/>
<protein>
    <submittedName>
        <fullName evidence="1">Uncharacterized protein</fullName>
    </submittedName>
</protein>
<name>A0A0S4L3H6_9CAUD</name>